<name>A0A3E0IAX8_9PSEU</name>
<evidence type="ECO:0000256" key="1">
    <source>
        <dbReference type="ARBA" id="ARBA00004141"/>
    </source>
</evidence>
<feature type="transmembrane region" description="Helical" evidence="6">
    <location>
        <begin position="150"/>
        <end position="174"/>
    </location>
</feature>
<comment type="similarity">
    <text evidence="6">Belongs to the binding-protein-dependent transport system permease family.</text>
</comment>
<dbReference type="GO" id="GO:0031460">
    <property type="term" value="P:glycine betaine transport"/>
    <property type="evidence" value="ECO:0007669"/>
    <property type="project" value="TreeGrafter"/>
</dbReference>
<dbReference type="AlphaFoldDB" id="A0A3E0IAX8"/>
<dbReference type="PANTHER" id="PTHR30177:SF33">
    <property type="entry name" value="POSSIBLE OSMOPROTECTANT (GLYCINE BETAINE_CARNITINE_CHOLINE_L-PROLINE) TRANSPORT INTEGRAL MEMBRANE PROTEIN ABC TRANSPORTER PROZ"/>
    <property type="match status" value="1"/>
</dbReference>
<reference evidence="8 9" key="1">
    <citation type="submission" date="2018-08" db="EMBL/GenBank/DDBJ databases">
        <title>Genomic Encyclopedia of Archaeal and Bacterial Type Strains, Phase II (KMG-II): from individual species to whole genera.</title>
        <authorList>
            <person name="Goeker M."/>
        </authorList>
    </citation>
    <scope>NUCLEOTIDE SEQUENCE [LARGE SCALE GENOMIC DNA]</scope>
    <source>
        <strain evidence="8 9">DSM 45791</strain>
    </source>
</reference>
<dbReference type="Gene3D" id="1.10.3720.10">
    <property type="entry name" value="MetI-like"/>
    <property type="match status" value="1"/>
</dbReference>
<evidence type="ECO:0000256" key="5">
    <source>
        <dbReference type="ARBA" id="ARBA00023136"/>
    </source>
</evidence>
<dbReference type="CDD" id="cd06261">
    <property type="entry name" value="TM_PBP2"/>
    <property type="match status" value="1"/>
</dbReference>
<evidence type="ECO:0000313" key="9">
    <source>
        <dbReference type="Proteomes" id="UP000256269"/>
    </source>
</evidence>
<evidence type="ECO:0000313" key="8">
    <source>
        <dbReference type="EMBL" id="REH55872.1"/>
    </source>
</evidence>
<keyword evidence="2 6" id="KW-0813">Transport</keyword>
<evidence type="ECO:0000259" key="7">
    <source>
        <dbReference type="PROSITE" id="PS50928"/>
    </source>
</evidence>
<keyword evidence="3 6" id="KW-0812">Transmembrane</keyword>
<feature type="transmembrane region" description="Helical" evidence="6">
    <location>
        <begin position="28"/>
        <end position="50"/>
    </location>
</feature>
<protein>
    <submittedName>
        <fullName evidence="8">Osmoprotectant transport system permease protein</fullName>
    </submittedName>
</protein>
<evidence type="ECO:0000256" key="2">
    <source>
        <dbReference type="ARBA" id="ARBA00022448"/>
    </source>
</evidence>
<dbReference type="OrthoDB" id="5244012at2"/>
<feature type="transmembrane region" description="Helical" evidence="6">
    <location>
        <begin position="186"/>
        <end position="206"/>
    </location>
</feature>
<gene>
    <name evidence="8" type="ORF">BCF44_101898</name>
</gene>
<dbReference type="Proteomes" id="UP000256269">
    <property type="component" value="Unassembled WGS sequence"/>
</dbReference>
<keyword evidence="9" id="KW-1185">Reference proteome</keyword>
<dbReference type="GO" id="GO:0055085">
    <property type="term" value="P:transmembrane transport"/>
    <property type="evidence" value="ECO:0007669"/>
    <property type="project" value="InterPro"/>
</dbReference>
<evidence type="ECO:0000256" key="4">
    <source>
        <dbReference type="ARBA" id="ARBA00022989"/>
    </source>
</evidence>
<dbReference type="GO" id="GO:0005886">
    <property type="term" value="C:plasma membrane"/>
    <property type="evidence" value="ECO:0007669"/>
    <property type="project" value="UniProtKB-SubCell"/>
</dbReference>
<dbReference type="SUPFAM" id="SSF161098">
    <property type="entry name" value="MetI-like"/>
    <property type="match status" value="1"/>
</dbReference>
<comment type="caution">
    <text evidence="8">The sequence shown here is derived from an EMBL/GenBank/DDBJ whole genome shotgun (WGS) entry which is preliminary data.</text>
</comment>
<dbReference type="InterPro" id="IPR000515">
    <property type="entry name" value="MetI-like"/>
</dbReference>
<dbReference type="InterPro" id="IPR051204">
    <property type="entry name" value="ABC_transp_perm/SBD"/>
</dbReference>
<proteinExistence type="inferred from homology"/>
<keyword evidence="4 6" id="KW-1133">Transmembrane helix</keyword>
<dbReference type="PROSITE" id="PS50928">
    <property type="entry name" value="ABC_TM1"/>
    <property type="match status" value="1"/>
</dbReference>
<comment type="subcellular location">
    <subcellularLocation>
        <location evidence="6">Cell membrane</location>
        <topology evidence="6">Multi-pass membrane protein</topology>
    </subcellularLocation>
    <subcellularLocation>
        <location evidence="1">Membrane</location>
        <topology evidence="1">Multi-pass membrane protein</topology>
    </subcellularLocation>
</comment>
<dbReference type="InterPro" id="IPR035906">
    <property type="entry name" value="MetI-like_sf"/>
</dbReference>
<dbReference type="EMBL" id="QUNO01000001">
    <property type="protein sequence ID" value="REH55872.1"/>
    <property type="molecule type" value="Genomic_DNA"/>
</dbReference>
<evidence type="ECO:0000256" key="3">
    <source>
        <dbReference type="ARBA" id="ARBA00022692"/>
    </source>
</evidence>
<keyword evidence="5 6" id="KW-0472">Membrane</keyword>
<dbReference type="Pfam" id="PF00528">
    <property type="entry name" value="BPD_transp_1"/>
    <property type="match status" value="1"/>
</dbReference>
<feature type="domain" description="ABC transmembrane type-1" evidence="7">
    <location>
        <begin position="24"/>
        <end position="203"/>
    </location>
</feature>
<feature type="transmembrane region" description="Helical" evidence="6">
    <location>
        <begin position="57"/>
        <end position="84"/>
    </location>
</feature>
<dbReference type="RefSeq" id="WP_116172703.1">
    <property type="nucleotide sequence ID" value="NZ_CP144375.1"/>
</dbReference>
<feature type="transmembrane region" description="Helical" evidence="6">
    <location>
        <begin position="90"/>
        <end position="109"/>
    </location>
</feature>
<accession>A0A3E0IAX8</accession>
<organism evidence="8 9">
    <name type="scientific">Kutzneria buriramensis</name>
    <dbReference type="NCBI Taxonomy" id="1045776"/>
    <lineage>
        <taxon>Bacteria</taxon>
        <taxon>Bacillati</taxon>
        <taxon>Actinomycetota</taxon>
        <taxon>Actinomycetes</taxon>
        <taxon>Pseudonocardiales</taxon>
        <taxon>Pseudonocardiaceae</taxon>
        <taxon>Kutzneria</taxon>
    </lineage>
</organism>
<dbReference type="PANTHER" id="PTHR30177">
    <property type="entry name" value="GLYCINE BETAINE/L-PROLINE TRANSPORT SYSTEM PERMEASE PROTEIN PROW"/>
    <property type="match status" value="1"/>
</dbReference>
<sequence length="226" mass="23266">MNLLTSWLFDPTNWSGTGGIPQRLVEHLWYTALALAIAIVIGFPLGALVGHTKRGGFVLVGAANVLRALPTVGVLTLVVLLAGIGLVPPIAALTLLAIPPIMAGAYAGIQAVEPVVVDAARGVGMTEREVLFQVEIPNAMPLIFGGVRSAALQVVATATIAAYVGLGGLGRYVFDGLALHDYPQMAGGAILVAVLAVLVELVLTGVQRLVVSPGLRPVRTSGGTQR</sequence>
<evidence type="ECO:0000256" key="6">
    <source>
        <dbReference type="RuleBase" id="RU363032"/>
    </source>
</evidence>